<dbReference type="WBParaSite" id="TREG1_100320.1">
    <property type="protein sequence ID" value="TREG1_100320.1"/>
    <property type="gene ID" value="TREG1_100320"/>
</dbReference>
<organism evidence="2 3">
    <name type="scientific">Trichobilharzia regenti</name>
    <name type="common">Nasal bird schistosome</name>
    <dbReference type="NCBI Taxonomy" id="157069"/>
    <lineage>
        <taxon>Eukaryota</taxon>
        <taxon>Metazoa</taxon>
        <taxon>Spiralia</taxon>
        <taxon>Lophotrochozoa</taxon>
        <taxon>Platyhelminthes</taxon>
        <taxon>Trematoda</taxon>
        <taxon>Digenea</taxon>
        <taxon>Strigeidida</taxon>
        <taxon>Schistosomatoidea</taxon>
        <taxon>Schistosomatidae</taxon>
        <taxon>Trichobilharzia</taxon>
    </lineage>
</organism>
<feature type="chain" id="PRO_5041666767" evidence="1">
    <location>
        <begin position="20"/>
        <end position="196"/>
    </location>
</feature>
<accession>A0AA85IPL5</accession>
<dbReference type="Proteomes" id="UP000050795">
    <property type="component" value="Unassembled WGS sequence"/>
</dbReference>
<evidence type="ECO:0000256" key="1">
    <source>
        <dbReference type="SAM" id="SignalP"/>
    </source>
</evidence>
<evidence type="ECO:0000313" key="3">
    <source>
        <dbReference type="WBParaSite" id="TREG1_100320.1"/>
    </source>
</evidence>
<name>A0AA85IPL5_TRIRE</name>
<keyword evidence="1" id="KW-0732">Signal</keyword>
<proteinExistence type="predicted"/>
<sequence>MNIYISFLYFTALFAVVYSDSPPYEEDLQNVIKVKILGYLKNGKCYQRWYLVLRHEVLTEMKPKICSAIGQRFDRIVPKIPFGSEYCRTDIFDDLHPDGAVRVSAEYHIAVDRLRLLHKKLSVVDVLGMFTKYLLDSQISDEFSRKIEVSDVLIAFPDNEMASYRRTVMDVKTNLCKPVPIDHNYDHRKLIMMDGK</sequence>
<feature type="signal peptide" evidence="1">
    <location>
        <begin position="1"/>
        <end position="19"/>
    </location>
</feature>
<keyword evidence="2" id="KW-1185">Reference proteome</keyword>
<protein>
    <submittedName>
        <fullName evidence="3">Uncharacterized protein</fullName>
    </submittedName>
</protein>
<dbReference type="AlphaFoldDB" id="A0AA85IPL5"/>
<evidence type="ECO:0000313" key="2">
    <source>
        <dbReference type="Proteomes" id="UP000050795"/>
    </source>
</evidence>
<reference evidence="3" key="2">
    <citation type="submission" date="2023-11" db="UniProtKB">
        <authorList>
            <consortium name="WormBaseParasite"/>
        </authorList>
    </citation>
    <scope>IDENTIFICATION</scope>
</reference>
<reference evidence="2" key="1">
    <citation type="submission" date="2022-06" db="EMBL/GenBank/DDBJ databases">
        <authorList>
            <person name="Berger JAMES D."/>
            <person name="Berger JAMES D."/>
        </authorList>
    </citation>
    <scope>NUCLEOTIDE SEQUENCE [LARGE SCALE GENOMIC DNA]</scope>
</reference>